<sequence length="72" mass="8554">MEHLKLQENPKFFRTQIDTVFLNKFLDKKPKGFLLDEIDIDDSYLDTELELLTRMDEMDVVAKIIDISSNLY</sequence>
<dbReference type="AlphaFoldDB" id="A0A3Q7EW22"/>
<name>A0A3Q7EW22_SOLLC</name>
<proteinExistence type="predicted"/>
<keyword evidence="2" id="KW-1185">Reference proteome</keyword>
<organism evidence="1">
    <name type="scientific">Solanum lycopersicum</name>
    <name type="common">Tomato</name>
    <name type="synonym">Lycopersicon esculentum</name>
    <dbReference type="NCBI Taxonomy" id="4081"/>
    <lineage>
        <taxon>Eukaryota</taxon>
        <taxon>Viridiplantae</taxon>
        <taxon>Streptophyta</taxon>
        <taxon>Embryophyta</taxon>
        <taxon>Tracheophyta</taxon>
        <taxon>Spermatophyta</taxon>
        <taxon>Magnoliopsida</taxon>
        <taxon>eudicotyledons</taxon>
        <taxon>Gunneridae</taxon>
        <taxon>Pentapetalae</taxon>
        <taxon>asterids</taxon>
        <taxon>lamiids</taxon>
        <taxon>Solanales</taxon>
        <taxon>Solanaceae</taxon>
        <taxon>Solanoideae</taxon>
        <taxon>Solaneae</taxon>
        <taxon>Solanum</taxon>
        <taxon>Solanum subgen. Lycopersicon</taxon>
    </lineage>
</organism>
<accession>A0A3Q7EW22</accession>
<reference evidence="1" key="1">
    <citation type="journal article" date="2012" name="Nature">
        <title>The tomato genome sequence provides insights into fleshy fruit evolution.</title>
        <authorList>
            <consortium name="Tomato Genome Consortium"/>
        </authorList>
    </citation>
    <scope>NUCLEOTIDE SEQUENCE [LARGE SCALE GENOMIC DNA]</scope>
    <source>
        <strain evidence="1">cv. Heinz 1706</strain>
    </source>
</reference>
<evidence type="ECO:0000313" key="1">
    <source>
        <dbReference type="EnsemblPlants" id="Solyc01g020376.1.1"/>
    </source>
</evidence>
<dbReference type="Proteomes" id="UP000004994">
    <property type="component" value="Chromosome 1"/>
</dbReference>
<dbReference type="Gramene" id="Solyc01g020376.1.1">
    <property type="protein sequence ID" value="Solyc01g020376.1.1"/>
    <property type="gene ID" value="Solyc01g020376.1"/>
</dbReference>
<reference evidence="1" key="2">
    <citation type="submission" date="2019-01" db="UniProtKB">
        <authorList>
            <consortium name="EnsemblPlants"/>
        </authorList>
    </citation>
    <scope>IDENTIFICATION</scope>
    <source>
        <strain evidence="1">cv. Heinz 1706</strain>
    </source>
</reference>
<protein>
    <submittedName>
        <fullName evidence="1">Uncharacterized protein</fullName>
    </submittedName>
</protein>
<dbReference type="EnsemblPlants" id="Solyc01g020376.1.1">
    <property type="protein sequence ID" value="Solyc01g020376.1.1"/>
    <property type="gene ID" value="Solyc01g020376.1"/>
</dbReference>
<dbReference type="InParanoid" id="A0A3Q7EW22"/>
<evidence type="ECO:0000313" key="2">
    <source>
        <dbReference type="Proteomes" id="UP000004994"/>
    </source>
</evidence>